<dbReference type="Pfam" id="PF01074">
    <property type="entry name" value="Glyco_hydro_38N"/>
    <property type="match status" value="1"/>
</dbReference>
<organism evidence="6 7">
    <name type="scientific">Oceanobacillus picturae</name>
    <dbReference type="NCBI Taxonomy" id="171693"/>
    <lineage>
        <taxon>Bacteria</taxon>
        <taxon>Bacillati</taxon>
        <taxon>Bacillota</taxon>
        <taxon>Bacilli</taxon>
        <taxon>Bacillales</taxon>
        <taxon>Bacillaceae</taxon>
        <taxon>Oceanobacillus</taxon>
    </lineage>
</organism>
<dbReference type="InterPro" id="IPR027291">
    <property type="entry name" value="Glyco_hydro_38_N_sf"/>
</dbReference>
<comment type="caution">
    <text evidence="6">The sequence shown here is derived from an EMBL/GenBank/DDBJ whole genome shotgun (WGS) entry which is preliminary data.</text>
</comment>
<evidence type="ECO:0000256" key="3">
    <source>
        <dbReference type="ARBA" id="ARBA00022801"/>
    </source>
</evidence>
<dbReference type="GO" id="GO:0006013">
    <property type="term" value="P:mannose metabolic process"/>
    <property type="evidence" value="ECO:0007669"/>
    <property type="project" value="InterPro"/>
</dbReference>
<reference evidence="6 7" key="2">
    <citation type="journal article" date="2016" name="Genome Announc.">
        <title>Draft Genome Sequence of Oceanobacillus picturae Heshi-B3, Isolated from Fermented Rice Bran in a Traditional Japanese Seafood Dish.</title>
        <authorList>
            <person name="Akuzawa S."/>
            <person name="Nagaoka J."/>
            <person name="Kanekatsu M."/>
            <person name="Kanesaki Y."/>
            <person name="Suzuki T."/>
        </authorList>
    </citation>
    <scope>NUCLEOTIDE SEQUENCE [LARGE SCALE GENOMIC DNA]</scope>
    <source>
        <strain evidence="6 7">Heshi-B3</strain>
    </source>
</reference>
<dbReference type="PANTHER" id="PTHR46017:SF1">
    <property type="entry name" value="ALPHA-MANNOSIDASE 2C1"/>
    <property type="match status" value="1"/>
</dbReference>
<dbReference type="InterPro" id="IPR037094">
    <property type="entry name" value="Glyco_hydro_38_cen_sf"/>
</dbReference>
<dbReference type="FunFam" id="1.20.1270.50:FF:000004">
    <property type="entry name" value="alpha-mannosidase 2C1 isoform X1"/>
    <property type="match status" value="1"/>
</dbReference>
<dbReference type="Pfam" id="PF07748">
    <property type="entry name" value="Glyco_hydro_38C"/>
    <property type="match status" value="1"/>
</dbReference>
<keyword evidence="2" id="KW-0479">Metal-binding</keyword>
<dbReference type="OrthoDB" id="9772207at2"/>
<dbReference type="InterPro" id="IPR011013">
    <property type="entry name" value="Gal_mutarotase_sf_dom"/>
</dbReference>
<dbReference type="GO" id="GO:0046872">
    <property type="term" value="F:metal ion binding"/>
    <property type="evidence" value="ECO:0007669"/>
    <property type="project" value="UniProtKB-KW"/>
</dbReference>
<dbReference type="FunFam" id="3.20.110.10:FF:000002">
    <property type="entry name" value="alpha-mannosidase 2C1 isoform X1"/>
    <property type="match status" value="1"/>
</dbReference>
<dbReference type="Gene3D" id="2.70.98.30">
    <property type="entry name" value="Golgi alpha-mannosidase II, domain 4"/>
    <property type="match status" value="1"/>
</dbReference>
<dbReference type="InterPro" id="IPR011330">
    <property type="entry name" value="Glyco_hydro/deAcase_b/a-brl"/>
</dbReference>
<dbReference type="PANTHER" id="PTHR46017">
    <property type="entry name" value="ALPHA-MANNOSIDASE 2C1"/>
    <property type="match status" value="1"/>
</dbReference>
<dbReference type="Gene3D" id="3.20.110.10">
    <property type="entry name" value="Glycoside hydrolase 38, N terminal domain"/>
    <property type="match status" value="1"/>
</dbReference>
<dbReference type="SUPFAM" id="SSF88713">
    <property type="entry name" value="Glycoside hydrolase/deacetylase"/>
    <property type="match status" value="1"/>
</dbReference>
<dbReference type="SUPFAM" id="SSF88688">
    <property type="entry name" value="Families 57/38 glycoside transferase middle domain"/>
    <property type="match status" value="1"/>
</dbReference>
<dbReference type="Gene3D" id="1.20.1270.50">
    <property type="entry name" value="Glycoside hydrolase family 38, central domain"/>
    <property type="match status" value="1"/>
</dbReference>
<dbReference type="Pfam" id="PF22907">
    <property type="entry name" value="Ams1-like_1st"/>
    <property type="match status" value="1"/>
</dbReference>
<dbReference type="Pfam" id="PF09261">
    <property type="entry name" value="Alpha-mann_mid"/>
    <property type="match status" value="1"/>
</dbReference>
<dbReference type="CDD" id="cd10789">
    <property type="entry name" value="GH38N_AMII_ER_cytosolic"/>
    <property type="match status" value="1"/>
</dbReference>
<feature type="domain" description="Glycoside hydrolase family 38 central" evidence="5">
    <location>
        <begin position="517"/>
        <end position="597"/>
    </location>
</feature>
<gene>
    <name evidence="6" type="ORF">OPHB3_1613</name>
</gene>
<dbReference type="GO" id="GO:0009313">
    <property type="term" value="P:oligosaccharide catabolic process"/>
    <property type="evidence" value="ECO:0007669"/>
    <property type="project" value="TreeGrafter"/>
</dbReference>
<evidence type="ECO:0000259" key="5">
    <source>
        <dbReference type="SMART" id="SM00872"/>
    </source>
</evidence>
<keyword evidence="3 6" id="KW-0378">Hydrolase</keyword>
<dbReference type="InterPro" id="IPR028995">
    <property type="entry name" value="Glyco_hydro_57/38_cen_sf"/>
</dbReference>
<dbReference type="InterPro" id="IPR011682">
    <property type="entry name" value="Glyco_hydro_38_C"/>
</dbReference>
<dbReference type="GO" id="GO:0030246">
    <property type="term" value="F:carbohydrate binding"/>
    <property type="evidence" value="ECO:0007669"/>
    <property type="project" value="InterPro"/>
</dbReference>
<dbReference type="SUPFAM" id="SSF74650">
    <property type="entry name" value="Galactose mutarotase-like"/>
    <property type="match status" value="1"/>
</dbReference>
<keyword evidence="4" id="KW-0326">Glycosidase</keyword>
<dbReference type="Gene3D" id="2.60.40.2220">
    <property type="match status" value="1"/>
</dbReference>
<name>A0A0U9HBV1_9BACI</name>
<dbReference type="Pfam" id="PF17677">
    <property type="entry name" value="Glyco_hydro38C2"/>
    <property type="match status" value="1"/>
</dbReference>
<sequence length="1051" mass="121195">MFQTEKKLLARITELNQYRYREKKEIPIFWFQLDAEGVIGVTPPIEGEWTTIELGDTWSGRDLYAWLTTEVEIPKTWQQKEVVGVFDFGITDGGTNAGFESLLYVNNLPYQGVDGNHKEVFLPDEFVGDSVQLSFRLWSGLEGGGRPKKQDHQIQKAFISWLDKHVDDLYYTGKAVLQTIEMLDKHNPIREDLLLFLNRAVNLLDWVSPGSDSFYQSTKVAVDCLHAGLEQIKKHHSVTVHAVGHTHIDVAWLWRLKHTREKVARSFSTVLRLMEKYPEYTFQQAQPQLYDFIKQDYPFIYEQMRQRVKEGRWEPEGGMWLEPDCNLPSGESFVRQLLHGTRFLREEFNVECTYLWLPDVFGYSWALPQILKKSGIQSFVTTKISWNQYNRMPHDVFKWRGIDGTEILTYFITTPYPGRKGWGADYNASISAETMLGAWEAFRDKNVTKDIMITYGHGDGGGGVTRDMLEMRRRLDAMPGMPNVVPSKAVDYLQKLQKDVEETEGYVHLWDGELYLEFHRGTYTSQAYNKKSNRKLELLYKEVELESVLSSAITDNWEQYPLTQLNQGWKVILRNQFHDILPGSSIKEVYEDSRLEYKEAEDIALSIKNTTTEGVVAEAAGCYTIINQSSWNRQSLVKIPVKLGEESGTWFDGSQQPLLAEKLDGYWLVEVTVPSLGITTVHFKSNHNKRKETITPIEILGNGVRTPYYEIAWNKSGHLTRIFDIENNRNVLKGSQNGNVFQIFEDKPTRWDAWEIDIFYLEKMKEIENVQEIKVLEVNSLRAVVQFTWKYNQSLIKQRMVVYSDKRRIDFETCVQWHEVNQLLKVAFPVDIRSTEATFDIQFGNVKRPTHWNTSWDLAKFETVGHQWADLAEEGYGVSLLNDCKYGYDIKDGTMRLTLLKGATFPDYTQDQGEHTFSYSLLPHKGDWIEGNTVQEASDLNQPLSYFSGKSTVGDLSLFLLSTDHVIVDAVKKAEDSNKIVIRLHEYTGRRGPVTITSGVSIKSWQECNLMEEATGEVSLDENLTFSITPYEIKTFLVELKEGGKQTLLEK</sequence>
<proteinExistence type="inferred from homology"/>
<evidence type="ECO:0000313" key="6">
    <source>
        <dbReference type="EMBL" id="GAQ17688.1"/>
    </source>
</evidence>
<dbReference type="EMBL" id="BBXV01000019">
    <property type="protein sequence ID" value="GAQ17688.1"/>
    <property type="molecule type" value="Genomic_DNA"/>
</dbReference>
<evidence type="ECO:0000256" key="2">
    <source>
        <dbReference type="ARBA" id="ARBA00022723"/>
    </source>
</evidence>
<dbReference type="FunFam" id="2.70.98.30:FF:000010">
    <property type="entry name" value="Cytosolic alpha-mannosidase"/>
    <property type="match status" value="1"/>
</dbReference>
<dbReference type="SMART" id="SM00872">
    <property type="entry name" value="Alpha-mann_mid"/>
    <property type="match status" value="1"/>
</dbReference>
<evidence type="ECO:0000313" key="7">
    <source>
        <dbReference type="Proteomes" id="UP000052946"/>
    </source>
</evidence>
<dbReference type="InterPro" id="IPR000602">
    <property type="entry name" value="Glyco_hydro_38_N"/>
</dbReference>
<evidence type="ECO:0000256" key="1">
    <source>
        <dbReference type="ARBA" id="ARBA00009792"/>
    </source>
</evidence>
<dbReference type="AlphaFoldDB" id="A0A0U9HBV1"/>
<accession>A0A0U9HBV1</accession>
<dbReference type="InterPro" id="IPR041147">
    <property type="entry name" value="GH38_C"/>
</dbReference>
<protein>
    <submittedName>
        <fullName evidence="6">Mannosylglycerate hydrolase</fullName>
    </submittedName>
</protein>
<dbReference type="GO" id="GO:0004559">
    <property type="term" value="F:alpha-mannosidase activity"/>
    <property type="evidence" value="ECO:0007669"/>
    <property type="project" value="InterPro"/>
</dbReference>
<dbReference type="InterPro" id="IPR015341">
    <property type="entry name" value="Glyco_hydro_38_cen"/>
</dbReference>
<dbReference type="RefSeq" id="WP_058949971.1">
    <property type="nucleotide sequence ID" value="NZ_BBXV01000019.1"/>
</dbReference>
<dbReference type="Proteomes" id="UP000052946">
    <property type="component" value="Unassembled WGS sequence"/>
</dbReference>
<reference evidence="7" key="1">
    <citation type="submission" date="2015-07" db="EMBL/GenBank/DDBJ databases">
        <title>Draft Genome Sequence of Oceanobacillus picturae Heshi-B3 that Was Isolated from Fermented Rice Bran with Aging Salted Mackerel, Which Was Named Heshiko as Traditional Fermented Seafood in Japan.</title>
        <authorList>
            <person name="Akuzawa S."/>
            <person name="Nakagawa J."/>
            <person name="Kanekatsu T."/>
            <person name="Kanesaki Y."/>
            <person name="Suzuki T."/>
        </authorList>
    </citation>
    <scope>NUCLEOTIDE SEQUENCE [LARGE SCALE GENOMIC DNA]</scope>
    <source>
        <strain evidence="7">Heshi-B3</strain>
    </source>
</reference>
<dbReference type="InterPro" id="IPR054723">
    <property type="entry name" value="Ams1-like_N"/>
</dbReference>
<comment type="similarity">
    <text evidence="1">Belongs to the glycosyl hydrolase 38 family.</text>
</comment>
<evidence type="ECO:0000256" key="4">
    <source>
        <dbReference type="ARBA" id="ARBA00023295"/>
    </source>
</evidence>